<keyword evidence="8 10" id="KW-1133">Transmembrane helix</keyword>
<feature type="transmembrane region" description="Helical" evidence="10">
    <location>
        <begin position="48"/>
        <end position="66"/>
    </location>
</feature>
<keyword evidence="6 11" id="KW-0500">Molybdenum</keyword>
<organism evidence="13 14">
    <name type="scientific">Larkinella punicea</name>
    <dbReference type="NCBI Taxonomy" id="2315727"/>
    <lineage>
        <taxon>Bacteria</taxon>
        <taxon>Pseudomonadati</taxon>
        <taxon>Bacteroidota</taxon>
        <taxon>Cytophagia</taxon>
        <taxon>Cytophagales</taxon>
        <taxon>Spirosomataceae</taxon>
        <taxon>Larkinella</taxon>
    </lineage>
</organism>
<feature type="transmembrane region" description="Helical" evidence="10">
    <location>
        <begin position="147"/>
        <end position="169"/>
    </location>
</feature>
<accession>A0A368JLM3</accession>
<dbReference type="PANTHER" id="PTHR30183:SF8">
    <property type="entry name" value="MOLYBDENUM TRANSPORT SYSTEM PERMEASE"/>
    <property type="match status" value="1"/>
</dbReference>
<protein>
    <recommendedName>
        <fullName evidence="11">Molybdenum transport system permease</fullName>
    </recommendedName>
</protein>
<evidence type="ECO:0000313" key="13">
    <source>
        <dbReference type="EMBL" id="RCR68560.1"/>
    </source>
</evidence>
<evidence type="ECO:0000256" key="2">
    <source>
        <dbReference type="ARBA" id="ARBA00004651"/>
    </source>
</evidence>
<evidence type="ECO:0000256" key="7">
    <source>
        <dbReference type="ARBA" id="ARBA00022692"/>
    </source>
</evidence>
<sequence>MTDFDWQPLLLTFRLATTTTLLLLLVGIPLAGWLAFTRFRFKPVVEAVISLPLVLPPSVLGFYFLLAFNPTGFLGEKLLSWFDLRLLFTFEGLVVASIFYSLPFMVHPVQAGLENLPVSLREASYTLGKSRRETFFRVLLPNIKPSLLTGLVLSFAHTIGEFGLVLMIGGNLPGQTRVASVAIYDEVELLHYGAANAYALLLLVISFGILLTVYAINKRWVIF</sequence>
<dbReference type="GO" id="GO:0005886">
    <property type="term" value="C:plasma membrane"/>
    <property type="evidence" value="ECO:0007669"/>
    <property type="project" value="UniProtKB-SubCell"/>
</dbReference>
<keyword evidence="14" id="KW-1185">Reference proteome</keyword>
<keyword evidence="5 11" id="KW-1003">Cell membrane</keyword>
<dbReference type="NCBIfam" id="TIGR02141">
    <property type="entry name" value="modB_ABC"/>
    <property type="match status" value="1"/>
</dbReference>
<dbReference type="RefSeq" id="WP_114406979.1">
    <property type="nucleotide sequence ID" value="NZ_QOWE01000012.1"/>
</dbReference>
<evidence type="ECO:0000256" key="3">
    <source>
        <dbReference type="ARBA" id="ARBA00007069"/>
    </source>
</evidence>
<feature type="transmembrane region" description="Helical" evidence="10">
    <location>
        <begin position="189"/>
        <end position="216"/>
    </location>
</feature>
<evidence type="ECO:0000256" key="5">
    <source>
        <dbReference type="ARBA" id="ARBA00022475"/>
    </source>
</evidence>
<keyword evidence="7 10" id="KW-0812">Transmembrane</keyword>
<dbReference type="Gene3D" id="1.10.3720.10">
    <property type="entry name" value="MetI-like"/>
    <property type="match status" value="1"/>
</dbReference>
<dbReference type="AlphaFoldDB" id="A0A368JLM3"/>
<reference evidence="13 14" key="1">
    <citation type="submission" date="2018-07" db="EMBL/GenBank/DDBJ databases">
        <title>Genome analysis of Larkinella rosea.</title>
        <authorList>
            <person name="Zhou Z."/>
            <person name="Wang G."/>
        </authorList>
    </citation>
    <scope>NUCLEOTIDE SEQUENCE [LARGE SCALE GENOMIC DNA]</scope>
    <source>
        <strain evidence="14">zzj9</strain>
    </source>
</reference>
<dbReference type="SUPFAM" id="SSF161098">
    <property type="entry name" value="MetI-like"/>
    <property type="match status" value="1"/>
</dbReference>
<evidence type="ECO:0000256" key="11">
    <source>
        <dbReference type="RuleBase" id="RU365097"/>
    </source>
</evidence>
<evidence type="ECO:0000256" key="9">
    <source>
        <dbReference type="ARBA" id="ARBA00023136"/>
    </source>
</evidence>
<gene>
    <name evidence="13" type="primary">modB</name>
    <name evidence="13" type="ORF">DUE52_15695</name>
</gene>
<dbReference type="PANTHER" id="PTHR30183">
    <property type="entry name" value="MOLYBDENUM TRANSPORT SYSTEM PERMEASE PROTEIN MODB"/>
    <property type="match status" value="1"/>
</dbReference>
<keyword evidence="9 10" id="KW-0472">Membrane</keyword>
<dbReference type="OrthoDB" id="9795403at2"/>
<evidence type="ECO:0000256" key="1">
    <source>
        <dbReference type="ARBA" id="ARBA00002949"/>
    </source>
</evidence>
<feature type="domain" description="ABC transmembrane type-1" evidence="12">
    <location>
        <begin position="9"/>
        <end position="213"/>
    </location>
</feature>
<evidence type="ECO:0000256" key="8">
    <source>
        <dbReference type="ARBA" id="ARBA00022989"/>
    </source>
</evidence>
<evidence type="ECO:0000256" key="6">
    <source>
        <dbReference type="ARBA" id="ARBA00022505"/>
    </source>
</evidence>
<comment type="similarity">
    <text evidence="3 11">Belongs to the binding-protein-dependent transport system permease family. CysTW subfamily.</text>
</comment>
<evidence type="ECO:0000259" key="12">
    <source>
        <dbReference type="PROSITE" id="PS50928"/>
    </source>
</evidence>
<dbReference type="CDD" id="cd06261">
    <property type="entry name" value="TM_PBP2"/>
    <property type="match status" value="1"/>
</dbReference>
<dbReference type="GO" id="GO:0015098">
    <property type="term" value="F:molybdate ion transmembrane transporter activity"/>
    <property type="evidence" value="ECO:0007669"/>
    <property type="project" value="UniProtKB-UniRule"/>
</dbReference>
<name>A0A368JLM3_9BACT</name>
<dbReference type="Pfam" id="PF00528">
    <property type="entry name" value="BPD_transp_1"/>
    <property type="match status" value="1"/>
</dbReference>
<feature type="transmembrane region" description="Helical" evidence="10">
    <location>
        <begin position="12"/>
        <end position="36"/>
    </location>
</feature>
<comment type="subcellular location">
    <subcellularLocation>
        <location evidence="2 10">Cell membrane</location>
        <topology evidence="2 10">Multi-pass membrane protein</topology>
    </subcellularLocation>
</comment>
<dbReference type="InterPro" id="IPR011867">
    <property type="entry name" value="ModB_ABC"/>
</dbReference>
<proteinExistence type="inferred from homology"/>
<feature type="transmembrane region" description="Helical" evidence="10">
    <location>
        <begin position="86"/>
        <end position="106"/>
    </location>
</feature>
<dbReference type="InterPro" id="IPR035906">
    <property type="entry name" value="MetI-like_sf"/>
</dbReference>
<dbReference type="PROSITE" id="PS50928">
    <property type="entry name" value="ABC_TM1"/>
    <property type="match status" value="1"/>
</dbReference>
<evidence type="ECO:0000256" key="10">
    <source>
        <dbReference type="RuleBase" id="RU363032"/>
    </source>
</evidence>
<dbReference type="EMBL" id="QOWE01000012">
    <property type="protein sequence ID" value="RCR68560.1"/>
    <property type="molecule type" value="Genomic_DNA"/>
</dbReference>
<evidence type="ECO:0000313" key="14">
    <source>
        <dbReference type="Proteomes" id="UP000253383"/>
    </source>
</evidence>
<comment type="function">
    <text evidence="1 11">Part of the binding-protein-dependent transport system for molybdenum; probably responsible for the translocation of the substrate across the membrane.</text>
</comment>
<keyword evidence="4 10" id="KW-0813">Transport</keyword>
<dbReference type="InterPro" id="IPR000515">
    <property type="entry name" value="MetI-like"/>
</dbReference>
<evidence type="ECO:0000256" key="4">
    <source>
        <dbReference type="ARBA" id="ARBA00022448"/>
    </source>
</evidence>
<comment type="caution">
    <text evidence="13">The sequence shown here is derived from an EMBL/GenBank/DDBJ whole genome shotgun (WGS) entry which is preliminary data.</text>
</comment>
<dbReference type="Proteomes" id="UP000253383">
    <property type="component" value="Unassembled WGS sequence"/>
</dbReference>